<dbReference type="Gene3D" id="3.30.420.10">
    <property type="entry name" value="Ribonuclease H-like superfamily/Ribonuclease H"/>
    <property type="match status" value="1"/>
</dbReference>
<dbReference type="InterPro" id="IPR036397">
    <property type="entry name" value="RNaseH_sf"/>
</dbReference>
<proteinExistence type="predicted"/>
<dbReference type="InParanoid" id="E2BDK1"/>
<feature type="non-terminal residue" evidence="1">
    <location>
        <position position="118"/>
    </location>
</feature>
<organism evidence="2">
    <name type="scientific">Harpegnathos saltator</name>
    <name type="common">Jerdon's jumping ant</name>
    <dbReference type="NCBI Taxonomy" id="610380"/>
    <lineage>
        <taxon>Eukaryota</taxon>
        <taxon>Metazoa</taxon>
        <taxon>Ecdysozoa</taxon>
        <taxon>Arthropoda</taxon>
        <taxon>Hexapoda</taxon>
        <taxon>Insecta</taxon>
        <taxon>Pterygota</taxon>
        <taxon>Neoptera</taxon>
        <taxon>Endopterygota</taxon>
        <taxon>Hymenoptera</taxon>
        <taxon>Apocrita</taxon>
        <taxon>Aculeata</taxon>
        <taxon>Formicoidea</taxon>
        <taxon>Formicidae</taxon>
        <taxon>Ponerinae</taxon>
        <taxon>Ponerini</taxon>
        <taxon>Harpegnathos</taxon>
    </lineage>
</organism>
<dbReference type="OMA" id="VFNSRNF"/>
<dbReference type="AlphaFoldDB" id="E2BDK1"/>
<dbReference type="PANTHER" id="PTHR47326">
    <property type="entry name" value="TRANSPOSABLE ELEMENT TC3 TRANSPOSASE-LIKE PROTEIN"/>
    <property type="match status" value="1"/>
</dbReference>
<sequence>VWTDESTFTPNGVFNSRNFLLWQEENPHAIQEGAFQYRWSINVWAGVNADRVVSIIRLKKLLSRNDFLIFHNFQIGLLEDVSLQARAELIFQHDGAPTHFSRQVRDILDTRFSERWVG</sequence>
<dbReference type="Proteomes" id="UP000008237">
    <property type="component" value="Unassembled WGS sequence"/>
</dbReference>
<dbReference type="PANTHER" id="PTHR47326:SF1">
    <property type="entry name" value="HTH PSQ-TYPE DOMAIN-CONTAINING PROTEIN"/>
    <property type="match status" value="1"/>
</dbReference>
<keyword evidence="2" id="KW-1185">Reference proteome</keyword>
<feature type="non-terminal residue" evidence="1">
    <location>
        <position position="1"/>
    </location>
</feature>
<gene>
    <name evidence="1" type="ORF">EAI_06977</name>
</gene>
<dbReference type="GO" id="GO:0003676">
    <property type="term" value="F:nucleic acid binding"/>
    <property type="evidence" value="ECO:0007669"/>
    <property type="project" value="InterPro"/>
</dbReference>
<protein>
    <recommendedName>
        <fullName evidence="3">Transposable element Tc3 transposase</fullName>
    </recommendedName>
</protein>
<evidence type="ECO:0000313" key="1">
    <source>
        <dbReference type="EMBL" id="EFN86231.1"/>
    </source>
</evidence>
<evidence type="ECO:0000313" key="2">
    <source>
        <dbReference type="Proteomes" id="UP000008237"/>
    </source>
</evidence>
<dbReference type="EMBL" id="GL447658">
    <property type="protein sequence ID" value="EFN86231.1"/>
    <property type="molecule type" value="Genomic_DNA"/>
</dbReference>
<dbReference type="OrthoDB" id="7699088at2759"/>
<evidence type="ECO:0008006" key="3">
    <source>
        <dbReference type="Google" id="ProtNLM"/>
    </source>
</evidence>
<name>E2BDK1_HARSA</name>
<accession>E2BDK1</accession>
<reference evidence="1 2" key="1">
    <citation type="journal article" date="2010" name="Science">
        <title>Genomic comparison of the ants Camponotus floridanus and Harpegnathos saltator.</title>
        <authorList>
            <person name="Bonasio R."/>
            <person name="Zhang G."/>
            <person name="Ye C."/>
            <person name="Mutti N.S."/>
            <person name="Fang X."/>
            <person name="Qin N."/>
            <person name="Donahue G."/>
            <person name="Yang P."/>
            <person name="Li Q."/>
            <person name="Li C."/>
            <person name="Zhang P."/>
            <person name="Huang Z."/>
            <person name="Berger S.L."/>
            <person name="Reinberg D."/>
            <person name="Wang J."/>
            <person name="Liebig J."/>
        </authorList>
    </citation>
    <scope>NUCLEOTIDE SEQUENCE [LARGE SCALE GENOMIC DNA]</scope>
    <source>
        <strain evidence="1 2">R22 G/1</strain>
    </source>
</reference>